<name>A0AAW1DKA0_9HEMI</name>
<dbReference type="EMBL" id="JAPXFL010000002">
    <property type="protein sequence ID" value="KAK9510659.1"/>
    <property type="molecule type" value="Genomic_DNA"/>
</dbReference>
<keyword evidence="1" id="KW-1133">Transmembrane helix</keyword>
<evidence type="ECO:0000256" key="1">
    <source>
        <dbReference type="SAM" id="Phobius"/>
    </source>
</evidence>
<keyword evidence="1" id="KW-0472">Membrane</keyword>
<evidence type="ECO:0000313" key="3">
    <source>
        <dbReference type="Proteomes" id="UP001461498"/>
    </source>
</evidence>
<protein>
    <submittedName>
        <fullName evidence="2">Uncharacterized protein</fullName>
    </submittedName>
</protein>
<keyword evidence="3" id="KW-1185">Reference proteome</keyword>
<reference evidence="2 3" key="1">
    <citation type="submission" date="2022-12" db="EMBL/GenBank/DDBJ databases">
        <title>Chromosome-level genome assembly of true bugs.</title>
        <authorList>
            <person name="Ma L."/>
            <person name="Li H."/>
        </authorList>
    </citation>
    <scope>NUCLEOTIDE SEQUENCE [LARGE SCALE GENOMIC DNA]</scope>
    <source>
        <strain evidence="2">Lab_2022b</strain>
    </source>
</reference>
<dbReference type="AlphaFoldDB" id="A0AAW1DKA0"/>
<feature type="transmembrane region" description="Helical" evidence="1">
    <location>
        <begin position="78"/>
        <end position="100"/>
    </location>
</feature>
<gene>
    <name evidence="2" type="ORF">O3M35_005396</name>
</gene>
<keyword evidence="1" id="KW-0812">Transmembrane</keyword>
<organism evidence="2 3">
    <name type="scientific">Rhynocoris fuscipes</name>
    <dbReference type="NCBI Taxonomy" id="488301"/>
    <lineage>
        <taxon>Eukaryota</taxon>
        <taxon>Metazoa</taxon>
        <taxon>Ecdysozoa</taxon>
        <taxon>Arthropoda</taxon>
        <taxon>Hexapoda</taxon>
        <taxon>Insecta</taxon>
        <taxon>Pterygota</taxon>
        <taxon>Neoptera</taxon>
        <taxon>Paraneoptera</taxon>
        <taxon>Hemiptera</taxon>
        <taxon>Heteroptera</taxon>
        <taxon>Panheteroptera</taxon>
        <taxon>Cimicomorpha</taxon>
        <taxon>Reduviidae</taxon>
        <taxon>Harpactorinae</taxon>
        <taxon>Harpactorini</taxon>
        <taxon>Rhynocoris</taxon>
    </lineage>
</organism>
<dbReference type="Proteomes" id="UP001461498">
    <property type="component" value="Unassembled WGS sequence"/>
</dbReference>
<comment type="caution">
    <text evidence="2">The sequence shown here is derived from an EMBL/GenBank/DDBJ whole genome shotgun (WGS) entry which is preliminary data.</text>
</comment>
<proteinExistence type="predicted"/>
<evidence type="ECO:0000313" key="2">
    <source>
        <dbReference type="EMBL" id="KAK9510659.1"/>
    </source>
</evidence>
<accession>A0AAW1DKA0</accession>
<sequence length="108" mass="12396">MAYNGDSGMAKRQRTDLDGASQRKLLNFSICAKFSKGKNNMMTEGITRIRTLWQDHTDSYNKNFEPRRKRPESEPNNVLLFTIINPVYPITVVSGLSTSIQRKKRKST</sequence>